<name>A0A6C0KLA2_9ZZZZ</name>
<dbReference type="InterPro" id="IPR037185">
    <property type="entry name" value="EmrE-like"/>
</dbReference>
<keyword evidence="1" id="KW-0472">Membrane</keyword>
<evidence type="ECO:0000256" key="1">
    <source>
        <dbReference type="SAM" id="Phobius"/>
    </source>
</evidence>
<sequence length="283" mass="31162">MSLLGNLGVITSEITLSLYPILIKNIPTNFHTQLLSRFLLFTIGALIFYTGQKIDISKSLIYGLLTIFHVFVSYAAFSNLSAGTAMSLFYTYPIMNVIAGILFLGEEISIYAIPFLLLGFIGTIIISQEIPNEEVKGENLLKLPQGLAIWAGLFAALSETLMFLVIRNTKTSNPIDSMLYLYPGALFIFGAYLLITKQIPTIDTNPVNWRNMALFNLIIGFAGYCLRFYSINNVSTIVFSLLSFVGVISSYAFGKYFVNEAASLKTYFGAFLIASASSGVTLL</sequence>
<evidence type="ECO:0000313" key="3">
    <source>
        <dbReference type="EMBL" id="QHU18399.1"/>
    </source>
</evidence>
<evidence type="ECO:0000259" key="2">
    <source>
        <dbReference type="Pfam" id="PF00892"/>
    </source>
</evidence>
<dbReference type="PANTHER" id="PTHR22911:SF137">
    <property type="entry name" value="SOLUTE CARRIER FAMILY 35 MEMBER G2-RELATED"/>
    <property type="match status" value="1"/>
</dbReference>
<feature type="domain" description="EamA" evidence="2">
    <location>
        <begin position="4"/>
        <end position="127"/>
    </location>
</feature>
<feature type="transmembrane region" description="Helical" evidence="1">
    <location>
        <begin position="238"/>
        <end position="258"/>
    </location>
</feature>
<organism evidence="3">
    <name type="scientific">viral metagenome</name>
    <dbReference type="NCBI Taxonomy" id="1070528"/>
    <lineage>
        <taxon>unclassified sequences</taxon>
        <taxon>metagenomes</taxon>
        <taxon>organismal metagenomes</taxon>
    </lineage>
</organism>
<proteinExistence type="predicted"/>
<feature type="transmembrane region" description="Helical" evidence="1">
    <location>
        <begin position="147"/>
        <end position="166"/>
    </location>
</feature>
<feature type="transmembrane region" description="Helical" evidence="1">
    <location>
        <begin position="110"/>
        <end position="127"/>
    </location>
</feature>
<protein>
    <recommendedName>
        <fullName evidence="2">EamA domain-containing protein</fullName>
    </recommendedName>
</protein>
<feature type="domain" description="EamA" evidence="2">
    <location>
        <begin position="148"/>
        <end position="277"/>
    </location>
</feature>
<keyword evidence="1" id="KW-1133">Transmembrane helix</keyword>
<accession>A0A6C0KLA2</accession>
<reference evidence="3" key="1">
    <citation type="journal article" date="2020" name="Nature">
        <title>Giant virus diversity and host interactions through global metagenomics.</title>
        <authorList>
            <person name="Schulz F."/>
            <person name="Roux S."/>
            <person name="Paez-Espino D."/>
            <person name="Jungbluth S."/>
            <person name="Walsh D.A."/>
            <person name="Denef V.J."/>
            <person name="McMahon K.D."/>
            <person name="Konstantinidis K.T."/>
            <person name="Eloe-Fadrosh E.A."/>
            <person name="Kyrpides N.C."/>
            <person name="Woyke T."/>
        </authorList>
    </citation>
    <scope>NUCLEOTIDE SEQUENCE</scope>
    <source>
        <strain evidence="3">GVMAG-S-3300013006-138</strain>
    </source>
</reference>
<dbReference type="SUPFAM" id="SSF103481">
    <property type="entry name" value="Multidrug resistance efflux transporter EmrE"/>
    <property type="match status" value="2"/>
</dbReference>
<dbReference type="PANTHER" id="PTHR22911">
    <property type="entry name" value="ACYL-MALONYL CONDENSING ENZYME-RELATED"/>
    <property type="match status" value="1"/>
</dbReference>
<dbReference type="GO" id="GO:0016020">
    <property type="term" value="C:membrane"/>
    <property type="evidence" value="ECO:0007669"/>
    <property type="project" value="InterPro"/>
</dbReference>
<keyword evidence="1" id="KW-0812">Transmembrane</keyword>
<feature type="transmembrane region" description="Helical" evidence="1">
    <location>
        <begin position="60"/>
        <end position="77"/>
    </location>
</feature>
<dbReference type="InterPro" id="IPR000620">
    <property type="entry name" value="EamA_dom"/>
</dbReference>
<feature type="transmembrane region" description="Helical" evidence="1">
    <location>
        <begin position="34"/>
        <end position="51"/>
    </location>
</feature>
<feature type="transmembrane region" description="Helical" evidence="1">
    <location>
        <begin position="207"/>
        <end position="226"/>
    </location>
</feature>
<feature type="transmembrane region" description="Helical" evidence="1">
    <location>
        <begin position="83"/>
        <end position="103"/>
    </location>
</feature>
<feature type="transmembrane region" description="Helical" evidence="1">
    <location>
        <begin position="178"/>
        <end position="195"/>
    </location>
</feature>
<dbReference type="Pfam" id="PF00892">
    <property type="entry name" value="EamA"/>
    <property type="match status" value="2"/>
</dbReference>
<dbReference type="AlphaFoldDB" id="A0A6C0KLA2"/>
<dbReference type="EMBL" id="MN740929">
    <property type="protein sequence ID" value="QHU18399.1"/>
    <property type="molecule type" value="Genomic_DNA"/>
</dbReference>